<dbReference type="Pfam" id="PF00583">
    <property type="entry name" value="Acetyltransf_1"/>
    <property type="match status" value="1"/>
</dbReference>
<dbReference type="EMBL" id="BNAH01000003">
    <property type="protein sequence ID" value="GHE83532.1"/>
    <property type="molecule type" value="Genomic_DNA"/>
</dbReference>
<dbReference type="PANTHER" id="PTHR43877">
    <property type="entry name" value="AMINOALKYLPHOSPHONATE N-ACETYLTRANSFERASE-RELATED-RELATED"/>
    <property type="match status" value="1"/>
</dbReference>
<gene>
    <name evidence="4" type="ORF">GCM10011501_10100</name>
</gene>
<dbReference type="PROSITE" id="PS51186">
    <property type="entry name" value="GNAT"/>
    <property type="match status" value="1"/>
</dbReference>
<organism evidence="4 5">
    <name type="scientific">Thalassotalea profundi</name>
    <dbReference type="NCBI Taxonomy" id="2036687"/>
    <lineage>
        <taxon>Bacteria</taxon>
        <taxon>Pseudomonadati</taxon>
        <taxon>Pseudomonadota</taxon>
        <taxon>Gammaproteobacteria</taxon>
        <taxon>Alteromonadales</taxon>
        <taxon>Colwelliaceae</taxon>
        <taxon>Thalassotalea</taxon>
    </lineage>
</organism>
<proteinExistence type="predicted"/>
<keyword evidence="2" id="KW-0012">Acyltransferase</keyword>
<evidence type="ECO:0000256" key="1">
    <source>
        <dbReference type="ARBA" id="ARBA00022679"/>
    </source>
</evidence>
<keyword evidence="5" id="KW-1185">Reference proteome</keyword>
<sequence>MEIKIDDLSGGEVIALLKEHLADMYATSPPESVHALNVDALKSPEITFFSGWNDNKLQGCIAIKQLTPQHIEIKSMRTANASRKSGVGTALLSHALNAAIERGYQKVSLETGTQDFFLPARKLYEKFGFTYCEPFSDYKLDPNSYFMTRKLGDKLLINTL</sequence>
<accession>A0ABQ3IGA9</accession>
<dbReference type="Proteomes" id="UP000626370">
    <property type="component" value="Unassembled WGS sequence"/>
</dbReference>
<keyword evidence="1" id="KW-0808">Transferase</keyword>
<comment type="caution">
    <text evidence="4">The sequence shown here is derived from an EMBL/GenBank/DDBJ whole genome shotgun (WGS) entry which is preliminary data.</text>
</comment>
<name>A0ABQ3IGA9_9GAMM</name>
<dbReference type="InterPro" id="IPR000182">
    <property type="entry name" value="GNAT_dom"/>
</dbReference>
<dbReference type="CDD" id="cd04301">
    <property type="entry name" value="NAT_SF"/>
    <property type="match status" value="1"/>
</dbReference>
<evidence type="ECO:0000313" key="5">
    <source>
        <dbReference type="Proteomes" id="UP000626370"/>
    </source>
</evidence>
<dbReference type="PANTHER" id="PTHR43877:SF5">
    <property type="entry name" value="BLL8307 PROTEIN"/>
    <property type="match status" value="1"/>
</dbReference>
<dbReference type="Gene3D" id="3.40.630.30">
    <property type="match status" value="1"/>
</dbReference>
<evidence type="ECO:0000259" key="3">
    <source>
        <dbReference type="PROSITE" id="PS51186"/>
    </source>
</evidence>
<dbReference type="SUPFAM" id="SSF55729">
    <property type="entry name" value="Acyl-CoA N-acyltransferases (Nat)"/>
    <property type="match status" value="1"/>
</dbReference>
<evidence type="ECO:0000256" key="2">
    <source>
        <dbReference type="ARBA" id="ARBA00023315"/>
    </source>
</evidence>
<dbReference type="InterPro" id="IPR016181">
    <property type="entry name" value="Acyl_CoA_acyltransferase"/>
</dbReference>
<evidence type="ECO:0000313" key="4">
    <source>
        <dbReference type="EMBL" id="GHE83532.1"/>
    </source>
</evidence>
<dbReference type="RefSeq" id="WP_189377021.1">
    <property type="nucleotide sequence ID" value="NZ_BNAH01000003.1"/>
</dbReference>
<reference evidence="5" key="1">
    <citation type="journal article" date="2019" name="Int. J. Syst. Evol. Microbiol.">
        <title>The Global Catalogue of Microorganisms (GCM) 10K type strain sequencing project: providing services to taxonomists for standard genome sequencing and annotation.</title>
        <authorList>
            <consortium name="The Broad Institute Genomics Platform"/>
            <consortium name="The Broad Institute Genome Sequencing Center for Infectious Disease"/>
            <person name="Wu L."/>
            <person name="Ma J."/>
        </authorList>
    </citation>
    <scope>NUCLEOTIDE SEQUENCE [LARGE SCALE GENOMIC DNA]</scope>
    <source>
        <strain evidence="5">CGMCC 1.15922</strain>
    </source>
</reference>
<protein>
    <submittedName>
        <fullName evidence="4">N-acetyltransferase</fullName>
    </submittedName>
</protein>
<feature type="domain" description="N-acetyltransferase" evidence="3">
    <location>
        <begin position="3"/>
        <end position="152"/>
    </location>
</feature>
<dbReference type="InterPro" id="IPR050832">
    <property type="entry name" value="Bact_Acetyltransf"/>
</dbReference>